<feature type="compositionally biased region" description="Basic residues" evidence="1">
    <location>
        <begin position="57"/>
        <end position="71"/>
    </location>
</feature>
<name>A0A0L9TEF2_PHAAN</name>
<proteinExistence type="predicted"/>
<organism evidence="2 3">
    <name type="scientific">Phaseolus angularis</name>
    <name type="common">Azuki bean</name>
    <name type="synonym">Vigna angularis</name>
    <dbReference type="NCBI Taxonomy" id="3914"/>
    <lineage>
        <taxon>Eukaryota</taxon>
        <taxon>Viridiplantae</taxon>
        <taxon>Streptophyta</taxon>
        <taxon>Embryophyta</taxon>
        <taxon>Tracheophyta</taxon>
        <taxon>Spermatophyta</taxon>
        <taxon>Magnoliopsida</taxon>
        <taxon>eudicotyledons</taxon>
        <taxon>Gunneridae</taxon>
        <taxon>Pentapetalae</taxon>
        <taxon>rosids</taxon>
        <taxon>fabids</taxon>
        <taxon>Fabales</taxon>
        <taxon>Fabaceae</taxon>
        <taxon>Papilionoideae</taxon>
        <taxon>50 kb inversion clade</taxon>
        <taxon>NPAAA clade</taxon>
        <taxon>indigoferoid/millettioid clade</taxon>
        <taxon>Phaseoleae</taxon>
        <taxon>Vigna</taxon>
    </lineage>
</organism>
<gene>
    <name evidence="2" type="ORF">LR48_Vigan617s000600</name>
</gene>
<evidence type="ECO:0000313" key="3">
    <source>
        <dbReference type="Proteomes" id="UP000053144"/>
    </source>
</evidence>
<sequence length="71" mass="7722">MASSSLSRRKGKVVRIARNANPIRTISDEDIRGKLLSLRKIKTVGAQASLRKDGAQRPKKGAQRPKKGAQA</sequence>
<dbReference type="EMBL" id="KQ258460">
    <property type="protein sequence ID" value="KOM28917.1"/>
    <property type="molecule type" value="Genomic_DNA"/>
</dbReference>
<dbReference type="Proteomes" id="UP000053144">
    <property type="component" value="Unassembled WGS sequence"/>
</dbReference>
<dbReference type="Gramene" id="KOM28917">
    <property type="protein sequence ID" value="KOM28917"/>
    <property type="gene ID" value="LR48_Vigan617s000600"/>
</dbReference>
<accession>A0A0L9TEF2</accession>
<feature type="region of interest" description="Disordered" evidence="1">
    <location>
        <begin position="46"/>
        <end position="71"/>
    </location>
</feature>
<protein>
    <submittedName>
        <fullName evidence="2">Uncharacterized protein</fullName>
    </submittedName>
</protein>
<evidence type="ECO:0000256" key="1">
    <source>
        <dbReference type="SAM" id="MobiDB-lite"/>
    </source>
</evidence>
<dbReference type="AlphaFoldDB" id="A0A0L9TEF2"/>
<reference evidence="3" key="1">
    <citation type="journal article" date="2015" name="Proc. Natl. Acad. Sci. U.S.A.">
        <title>Genome sequencing of adzuki bean (Vigna angularis) provides insight into high starch and low fat accumulation and domestication.</title>
        <authorList>
            <person name="Yang K."/>
            <person name="Tian Z."/>
            <person name="Chen C."/>
            <person name="Luo L."/>
            <person name="Zhao B."/>
            <person name="Wang Z."/>
            <person name="Yu L."/>
            <person name="Li Y."/>
            <person name="Sun Y."/>
            <person name="Li W."/>
            <person name="Chen Y."/>
            <person name="Li Y."/>
            <person name="Zhang Y."/>
            <person name="Ai D."/>
            <person name="Zhao J."/>
            <person name="Shang C."/>
            <person name="Ma Y."/>
            <person name="Wu B."/>
            <person name="Wang M."/>
            <person name="Gao L."/>
            <person name="Sun D."/>
            <person name="Zhang P."/>
            <person name="Guo F."/>
            <person name="Wang W."/>
            <person name="Li Y."/>
            <person name="Wang J."/>
            <person name="Varshney R.K."/>
            <person name="Wang J."/>
            <person name="Ling H.Q."/>
            <person name="Wan P."/>
        </authorList>
    </citation>
    <scope>NUCLEOTIDE SEQUENCE</scope>
    <source>
        <strain evidence="3">cv. Jingnong 6</strain>
    </source>
</reference>
<evidence type="ECO:0000313" key="2">
    <source>
        <dbReference type="EMBL" id="KOM28917.1"/>
    </source>
</evidence>